<accession>A0A1Y5I8X9</accession>
<feature type="compositionally biased region" description="Basic and acidic residues" evidence="10">
    <location>
        <begin position="80"/>
        <end position="90"/>
    </location>
</feature>
<dbReference type="AlphaFoldDB" id="A0A1Y5I8X9"/>
<dbReference type="GO" id="GO:0102930">
    <property type="term" value="F:4-hydroxybenzoate geranyltransferase activity"/>
    <property type="evidence" value="ECO:0007669"/>
    <property type="project" value="UniProtKB-EC"/>
</dbReference>
<evidence type="ECO:0000256" key="3">
    <source>
        <dbReference type="ARBA" id="ARBA00005985"/>
    </source>
</evidence>
<dbReference type="InterPro" id="IPR000537">
    <property type="entry name" value="UbiA_prenyltransferase"/>
</dbReference>
<keyword evidence="9" id="KW-0496">Mitochondrion</keyword>
<dbReference type="Gene3D" id="1.20.120.1780">
    <property type="entry name" value="UbiA prenyltransferase"/>
    <property type="match status" value="1"/>
</dbReference>
<dbReference type="FunFam" id="1.10.357.140:FF:000003">
    <property type="entry name" value="4-hydroxybenzoate polyprenyltransferase, mitochondrial"/>
    <property type="match status" value="1"/>
</dbReference>
<dbReference type="PANTHER" id="PTHR11048">
    <property type="entry name" value="PRENYLTRANSFERASES"/>
    <property type="match status" value="1"/>
</dbReference>
<reference evidence="11" key="1">
    <citation type="submission" date="2017-04" db="EMBL/GenBank/DDBJ databases">
        <title>Population genomics of picophytoplankton unveils novel chromosome hypervariability.</title>
        <authorList>
            <consortium name="DOE Joint Genome Institute"/>
            <person name="Blanc-Mathieu R."/>
            <person name="Krasovec M."/>
            <person name="Hebrard M."/>
            <person name="Yau S."/>
            <person name="Desgranges E."/>
            <person name="Martin J."/>
            <person name="Schackwitz W."/>
            <person name="Kuo A."/>
            <person name="Salin G."/>
            <person name="Donnadieu C."/>
            <person name="Desdevises Y."/>
            <person name="Sanchez-Ferandin S."/>
            <person name="Moreau H."/>
            <person name="Rivals E."/>
            <person name="Grigoriev I.V."/>
            <person name="Grimsley N."/>
            <person name="Eyre-Walker A."/>
            <person name="Piganeau G."/>
        </authorList>
    </citation>
    <scope>NUCLEOTIDE SEQUENCE [LARGE SCALE GENOMIC DNA]</scope>
    <source>
        <strain evidence="11">RCC 1115</strain>
    </source>
</reference>
<keyword evidence="5 9" id="KW-0812">Transmembrane</keyword>
<dbReference type="NCBIfam" id="TIGR01474">
    <property type="entry name" value="ubiA_proteo"/>
    <property type="match status" value="1"/>
</dbReference>
<keyword evidence="6 9" id="KW-1133">Transmembrane helix</keyword>
<comment type="similarity">
    <text evidence="3 9">Belongs to the UbiA prenyltransferase family.</text>
</comment>
<feature type="transmembrane region" description="Helical" evidence="9">
    <location>
        <begin position="137"/>
        <end position="158"/>
    </location>
</feature>
<dbReference type="FunFam" id="1.20.120.1780:FF:000001">
    <property type="entry name" value="4-hydroxybenzoate octaprenyltransferase"/>
    <property type="match status" value="1"/>
</dbReference>
<evidence type="ECO:0000256" key="5">
    <source>
        <dbReference type="ARBA" id="ARBA00022692"/>
    </source>
</evidence>
<evidence type="ECO:0000256" key="6">
    <source>
        <dbReference type="ARBA" id="ARBA00022989"/>
    </source>
</evidence>
<comment type="cofactor">
    <cofactor evidence="1 9">
        <name>Mg(2+)</name>
        <dbReference type="ChEBI" id="CHEBI:18420"/>
    </cofactor>
</comment>
<evidence type="ECO:0000256" key="1">
    <source>
        <dbReference type="ARBA" id="ARBA00001946"/>
    </source>
</evidence>
<feature type="transmembrane region" description="Helical" evidence="9">
    <location>
        <begin position="207"/>
        <end position="227"/>
    </location>
</feature>
<feature type="compositionally biased region" description="Polar residues" evidence="10">
    <location>
        <begin position="64"/>
        <end position="76"/>
    </location>
</feature>
<evidence type="ECO:0000256" key="10">
    <source>
        <dbReference type="SAM" id="MobiDB-lite"/>
    </source>
</evidence>
<dbReference type="GO" id="GO:0005743">
    <property type="term" value="C:mitochondrial inner membrane"/>
    <property type="evidence" value="ECO:0007669"/>
    <property type="project" value="UniProtKB-SubCell"/>
</dbReference>
<dbReference type="Gene3D" id="1.10.357.140">
    <property type="entry name" value="UbiA prenyltransferase"/>
    <property type="match status" value="1"/>
</dbReference>
<evidence type="ECO:0000256" key="7">
    <source>
        <dbReference type="ARBA" id="ARBA00023136"/>
    </source>
</evidence>
<dbReference type="InterPro" id="IPR044878">
    <property type="entry name" value="UbiA_sf"/>
</dbReference>
<evidence type="ECO:0000256" key="2">
    <source>
        <dbReference type="ARBA" id="ARBA00004141"/>
    </source>
</evidence>
<dbReference type="InterPro" id="IPR006370">
    <property type="entry name" value="HB_polyprenyltransferase-like"/>
</dbReference>
<evidence type="ECO:0000313" key="11">
    <source>
        <dbReference type="EMBL" id="OUS46019.1"/>
    </source>
</evidence>
<comment type="pathway">
    <text evidence="9">Cofactor biosynthesis; ubiquinone biosynthesis.</text>
</comment>
<feature type="transmembrane region" description="Helical" evidence="9">
    <location>
        <begin position="260"/>
        <end position="277"/>
    </location>
</feature>
<sequence>MLILASRRACRSFARVDVITRASSSALASSSASACASVDEERSSRSSSTSFGNTRSRRAPSLDLWTTSNGARSFASSAVEPEREESRELDGSSGRAQSPASVSSDAPAPEAERTWVDEIVPALAVPYAKLIRLDRPIGTALLAWPCFWSIALAAEVGAPPDARLLGLFGVGSFLLRGAGCTINDLWDRDIDAKVARTRNRPIASGAVSVPMAVAFLGAQLALGLGVLVQLNDYSKILGASSLALVAAYPAMKRVTNWPQAFLGLTFNWGALLGWAAVHGSCDWGAVLPLYASGVAWTLVYDTIYAHQDKHDDAKVGVKSTALHFGADTKKYLSAFALAGTSALCASGAYVGLDYPFYLGVGAAASHLAWQISTVDLNDRDDCAAKFRSNSTYGALVFAGIVAGKVF</sequence>
<dbReference type="GO" id="GO:0006744">
    <property type="term" value="P:ubiquinone biosynthetic process"/>
    <property type="evidence" value="ECO:0007669"/>
    <property type="project" value="UniProtKB-UniRule"/>
</dbReference>
<feature type="compositionally biased region" description="Low complexity" evidence="10">
    <location>
        <begin position="45"/>
        <end position="54"/>
    </location>
</feature>
<keyword evidence="9" id="KW-0414">Isoprene biosynthesis</keyword>
<gene>
    <name evidence="11" type="ORF">BE221DRAFT_75894</name>
</gene>
<dbReference type="UniPathway" id="UPA00232"/>
<feature type="transmembrane region" description="Helical" evidence="9">
    <location>
        <begin position="283"/>
        <end position="300"/>
    </location>
</feature>
<comment type="catalytic activity">
    <reaction evidence="8">
        <text>4-hydroxybenzoate + (2E)-geranyl diphosphate = 3-geranyl-4-hydroxybenzoate + diphosphate</text>
        <dbReference type="Rhea" id="RHEA:27854"/>
        <dbReference type="ChEBI" id="CHEBI:17879"/>
        <dbReference type="ChEBI" id="CHEBI:33019"/>
        <dbReference type="ChEBI" id="CHEBI:58057"/>
        <dbReference type="ChEBI" id="CHEBI:60878"/>
        <dbReference type="EC" id="2.5.1.93"/>
    </reaction>
</comment>
<dbReference type="PANTHER" id="PTHR11048:SF28">
    <property type="entry name" value="4-HYDROXYBENZOATE POLYPRENYLTRANSFERASE, MITOCHONDRIAL"/>
    <property type="match status" value="1"/>
</dbReference>
<dbReference type="Proteomes" id="UP000195557">
    <property type="component" value="Unassembled WGS sequence"/>
</dbReference>
<dbReference type="GO" id="GO:0008412">
    <property type="term" value="F:4-hydroxybenzoate polyprenyltransferase activity"/>
    <property type="evidence" value="ECO:0007669"/>
    <property type="project" value="UniProtKB-EC"/>
</dbReference>
<dbReference type="InterPro" id="IPR030470">
    <property type="entry name" value="UbiA_prenylTrfase_CS"/>
</dbReference>
<feature type="region of interest" description="Disordered" evidence="10">
    <location>
        <begin position="33"/>
        <end position="108"/>
    </location>
</feature>
<keyword evidence="9" id="KW-0999">Mitochondrion inner membrane</keyword>
<proteinExistence type="inferred from homology"/>
<protein>
    <recommendedName>
        <fullName evidence="9">4-hydroxybenzoate polyprenyltransferase, mitochondrial</fullName>
        <shortName evidence="9">4-HB polyprenyltransferase</shortName>
        <ecNumber evidence="9">2.5.1.39</ecNumber>
    </recommendedName>
    <alternativeName>
        <fullName evidence="9">Para-hydroxybenzoate--polyprenyltransferase</fullName>
        <shortName evidence="9">PHB:PPT</shortName>
        <shortName evidence="9">PHB:polyprenyltransferase</shortName>
    </alternativeName>
</protein>
<organism evidence="11">
    <name type="scientific">Ostreococcus tauri</name>
    <name type="common">Marine green alga</name>
    <dbReference type="NCBI Taxonomy" id="70448"/>
    <lineage>
        <taxon>Eukaryota</taxon>
        <taxon>Viridiplantae</taxon>
        <taxon>Chlorophyta</taxon>
        <taxon>Mamiellophyceae</taxon>
        <taxon>Mamiellales</taxon>
        <taxon>Bathycoccaceae</taxon>
        <taxon>Ostreococcus</taxon>
    </lineage>
</organism>
<dbReference type="GO" id="GO:0008299">
    <property type="term" value="P:isoprenoid biosynthetic process"/>
    <property type="evidence" value="ECO:0007669"/>
    <property type="project" value="UniProtKB-UniRule"/>
</dbReference>
<dbReference type="Pfam" id="PF01040">
    <property type="entry name" value="UbiA"/>
    <property type="match status" value="1"/>
</dbReference>
<dbReference type="PROSITE" id="PS51257">
    <property type="entry name" value="PROKAR_LIPOPROTEIN"/>
    <property type="match status" value="1"/>
</dbReference>
<evidence type="ECO:0000256" key="9">
    <source>
        <dbReference type="HAMAP-Rule" id="MF_03189"/>
    </source>
</evidence>
<dbReference type="InterPro" id="IPR039653">
    <property type="entry name" value="Prenyltransferase"/>
</dbReference>
<dbReference type="EC" id="2.5.1.39" evidence="9"/>
<dbReference type="CDD" id="cd13959">
    <property type="entry name" value="PT_UbiA_COQ2"/>
    <property type="match status" value="1"/>
</dbReference>
<keyword evidence="4 9" id="KW-0808">Transferase</keyword>
<evidence type="ECO:0000256" key="4">
    <source>
        <dbReference type="ARBA" id="ARBA00022679"/>
    </source>
</evidence>
<keyword evidence="7 9" id="KW-0472">Membrane</keyword>
<name>A0A1Y5I8X9_OSTTA</name>
<comment type="function">
    <text evidence="9">Catalyzes the prenylation of para-hydroxybenzoate (PHB) with an all-trans polyprenyl group. Mediates the second step in the final reaction sequence of coenzyme Q (CoQ) biosynthesis, which is the condensation of the polyisoprenoid side chain with PHB, generating the first membrane-bound Q intermediate.</text>
</comment>
<evidence type="ECO:0000256" key="8">
    <source>
        <dbReference type="ARBA" id="ARBA00050283"/>
    </source>
</evidence>
<dbReference type="HAMAP" id="MF_01635">
    <property type="entry name" value="UbiA"/>
    <property type="match status" value="1"/>
</dbReference>
<feature type="transmembrane region" description="Helical" evidence="9">
    <location>
        <begin position="164"/>
        <end position="186"/>
    </location>
</feature>
<keyword evidence="9" id="KW-0831">Ubiquinone biosynthesis</keyword>
<dbReference type="PROSITE" id="PS00943">
    <property type="entry name" value="UBIA"/>
    <property type="match status" value="1"/>
</dbReference>
<comment type="subcellular location">
    <subcellularLocation>
        <location evidence="2">Membrane</location>
        <topology evidence="2">Multi-pass membrane protein</topology>
    </subcellularLocation>
    <subcellularLocation>
        <location evidence="9">Mitochondrion inner membrane</location>
        <topology evidence="9">Multi-pass membrane protein</topology>
        <orientation evidence="9">Matrix side</orientation>
    </subcellularLocation>
</comment>
<dbReference type="eggNOG" id="KOG1381">
    <property type="taxonomic scope" value="Eukaryota"/>
</dbReference>
<feature type="compositionally biased region" description="Low complexity" evidence="10">
    <location>
        <begin position="96"/>
        <end position="108"/>
    </location>
</feature>
<comment type="catalytic activity">
    <reaction evidence="9">
        <text>an all-trans-polyprenyl diphosphate + 4-hydroxybenzoate = a 4-hydroxy-3-(all-trans-polyprenyl)benzoate + diphosphate</text>
        <dbReference type="Rhea" id="RHEA:44504"/>
        <dbReference type="Rhea" id="RHEA-COMP:9514"/>
        <dbReference type="Rhea" id="RHEA-COMP:9564"/>
        <dbReference type="ChEBI" id="CHEBI:17879"/>
        <dbReference type="ChEBI" id="CHEBI:33019"/>
        <dbReference type="ChEBI" id="CHEBI:58914"/>
        <dbReference type="ChEBI" id="CHEBI:78396"/>
        <dbReference type="EC" id="2.5.1.39"/>
    </reaction>
</comment>
<dbReference type="EMBL" id="KZ155785">
    <property type="protein sequence ID" value="OUS46019.1"/>
    <property type="molecule type" value="Genomic_DNA"/>
</dbReference>